<dbReference type="SUPFAM" id="SSF54427">
    <property type="entry name" value="NTF2-like"/>
    <property type="match status" value="1"/>
</dbReference>
<name>A0ABT7YE15_9BACT</name>
<reference evidence="2" key="1">
    <citation type="submission" date="2023-06" db="EMBL/GenBank/DDBJ databases">
        <title>Robiginitalea aurantiacus sp. nov. and Algoriphagus sediminis sp. nov., isolated from coastal sediment.</title>
        <authorList>
            <person name="Zhou Z.Y."/>
            <person name="An J."/>
            <person name="Jia Y.W."/>
            <person name="Du Z.J."/>
        </authorList>
    </citation>
    <scope>NUCLEOTIDE SEQUENCE</scope>
    <source>
        <strain evidence="2">C2-7</strain>
    </source>
</reference>
<dbReference type="EMBL" id="JAUEPH010000004">
    <property type="protein sequence ID" value="MDN3204772.1"/>
    <property type="molecule type" value="Genomic_DNA"/>
</dbReference>
<evidence type="ECO:0000313" key="3">
    <source>
        <dbReference type="Proteomes" id="UP001171916"/>
    </source>
</evidence>
<dbReference type="Proteomes" id="UP001171916">
    <property type="component" value="Unassembled WGS sequence"/>
</dbReference>
<organism evidence="2 3">
    <name type="scientific">Algoriphagus sediminis</name>
    <dbReference type="NCBI Taxonomy" id="3057113"/>
    <lineage>
        <taxon>Bacteria</taxon>
        <taxon>Pseudomonadati</taxon>
        <taxon>Bacteroidota</taxon>
        <taxon>Cytophagia</taxon>
        <taxon>Cytophagales</taxon>
        <taxon>Cyclobacteriaceae</taxon>
        <taxon>Algoriphagus</taxon>
    </lineage>
</organism>
<gene>
    <name evidence="2" type="ORF">QVH07_11460</name>
</gene>
<evidence type="ECO:0000313" key="2">
    <source>
        <dbReference type="EMBL" id="MDN3204772.1"/>
    </source>
</evidence>
<proteinExistence type="predicted"/>
<keyword evidence="3" id="KW-1185">Reference proteome</keyword>
<dbReference type="InterPro" id="IPR032710">
    <property type="entry name" value="NTF2-like_dom_sf"/>
</dbReference>
<accession>A0ABT7YE15</accession>
<protein>
    <submittedName>
        <fullName evidence="2">Nuclear transport factor 2 family protein</fullName>
    </submittedName>
</protein>
<dbReference type="RefSeq" id="WP_290000495.1">
    <property type="nucleotide sequence ID" value="NZ_JAUEPH010000004.1"/>
</dbReference>
<dbReference type="InterPro" id="IPR037401">
    <property type="entry name" value="SnoaL-like"/>
</dbReference>
<sequence length="128" mass="14912">MLNLQREKLIDGYISAYNQKDLKGMLKPLHEDVVFENYSKGELTHSTQGIHEFEKQARKALDMFETREQSPEKYIHQTHHTDLHLKYRAILGKDFPDGNLKKGDEISLKGRSVFTFKDGLISKIQDYS</sequence>
<dbReference type="Gene3D" id="3.10.450.50">
    <property type="match status" value="1"/>
</dbReference>
<comment type="caution">
    <text evidence="2">The sequence shown here is derived from an EMBL/GenBank/DDBJ whole genome shotgun (WGS) entry which is preliminary data.</text>
</comment>
<evidence type="ECO:0000259" key="1">
    <source>
        <dbReference type="Pfam" id="PF12680"/>
    </source>
</evidence>
<dbReference type="Pfam" id="PF12680">
    <property type="entry name" value="SnoaL_2"/>
    <property type="match status" value="1"/>
</dbReference>
<feature type="domain" description="SnoaL-like" evidence="1">
    <location>
        <begin position="12"/>
        <end position="122"/>
    </location>
</feature>